<dbReference type="GO" id="GO:0005930">
    <property type="term" value="C:axoneme"/>
    <property type="evidence" value="ECO:0007669"/>
    <property type="project" value="UniProtKB-SubCell"/>
</dbReference>
<keyword evidence="4" id="KW-0966">Cell projection</keyword>
<dbReference type="EMBL" id="JBGBPQ010000011">
    <property type="protein sequence ID" value="KAL1515791.1"/>
    <property type="molecule type" value="Genomic_DNA"/>
</dbReference>
<dbReference type="PANTHER" id="PTHR22146">
    <property type="entry name" value="CAT EYE SYNDROME CRITICAL REGION PROTEIN 6"/>
    <property type="match status" value="1"/>
</dbReference>
<accession>A0AB34JB08</accession>
<name>A0AB34JB08_PRYPA</name>
<keyword evidence="8" id="KW-1185">Reference proteome</keyword>
<feature type="domain" description="Ciliary microtubule inner protein 2A-C-like" evidence="6">
    <location>
        <begin position="70"/>
        <end position="99"/>
    </location>
</feature>
<organism evidence="7 8">
    <name type="scientific">Prymnesium parvum</name>
    <name type="common">Toxic golden alga</name>
    <dbReference type="NCBI Taxonomy" id="97485"/>
    <lineage>
        <taxon>Eukaryota</taxon>
        <taxon>Haptista</taxon>
        <taxon>Haptophyta</taxon>
        <taxon>Prymnesiophyceae</taxon>
        <taxon>Prymnesiales</taxon>
        <taxon>Prymnesiaceae</taxon>
        <taxon>Prymnesium</taxon>
    </lineage>
</organism>
<evidence type="ECO:0000313" key="7">
    <source>
        <dbReference type="EMBL" id="KAL1515791.1"/>
    </source>
</evidence>
<evidence type="ECO:0000256" key="3">
    <source>
        <dbReference type="ARBA" id="ARBA00023212"/>
    </source>
</evidence>
<evidence type="ECO:0000256" key="4">
    <source>
        <dbReference type="ARBA" id="ARBA00023273"/>
    </source>
</evidence>
<comment type="caution">
    <text evidence="7">The sequence shown here is derived from an EMBL/GenBank/DDBJ whole genome shotgun (WGS) entry which is preliminary data.</text>
</comment>
<reference evidence="7 8" key="1">
    <citation type="journal article" date="2024" name="Science">
        <title>Giant polyketide synthase enzymes in the biosynthesis of giant marine polyether toxins.</title>
        <authorList>
            <person name="Fallon T.R."/>
            <person name="Shende V.V."/>
            <person name="Wierzbicki I.H."/>
            <person name="Pendleton A.L."/>
            <person name="Watervoot N.F."/>
            <person name="Auber R.P."/>
            <person name="Gonzalez D.J."/>
            <person name="Wisecaver J.H."/>
            <person name="Moore B.S."/>
        </authorList>
    </citation>
    <scope>NUCLEOTIDE SEQUENCE [LARGE SCALE GENOMIC DNA]</scope>
    <source>
        <strain evidence="7 8">12B1</strain>
    </source>
</reference>
<dbReference type="InterPro" id="IPR018902">
    <property type="entry name" value="CMI2A-C-like_dom"/>
</dbReference>
<feature type="domain" description="Ciliary microtubule inner protein 2A-C-like" evidence="6">
    <location>
        <begin position="9"/>
        <end position="44"/>
    </location>
</feature>
<dbReference type="AlphaFoldDB" id="A0AB34JB08"/>
<dbReference type="PANTHER" id="PTHR22146:SF8">
    <property type="entry name" value="PROTEIN FAM166B"/>
    <property type="match status" value="1"/>
</dbReference>
<comment type="subcellular location">
    <subcellularLocation>
        <location evidence="1">Cytoplasm</location>
        <location evidence="1">Cytoskeleton</location>
        <location evidence="1">Cilium axoneme</location>
    </subcellularLocation>
</comment>
<evidence type="ECO:0000259" key="6">
    <source>
        <dbReference type="Pfam" id="PF10629"/>
    </source>
</evidence>
<evidence type="ECO:0000313" key="8">
    <source>
        <dbReference type="Proteomes" id="UP001515480"/>
    </source>
</evidence>
<dbReference type="Proteomes" id="UP001515480">
    <property type="component" value="Unassembled WGS sequence"/>
</dbReference>
<dbReference type="Pfam" id="PF10629">
    <property type="entry name" value="CMI2B-like"/>
    <property type="match status" value="2"/>
</dbReference>
<sequence length="557" mass="61165">MVQVEGPADPHHIPGYTGFLPGGQHQMAKTYGQASAATLAERQANDDPLKWRKFVSYAEFTPAHTPVEGHHIPGYSGHVPGLYAENLYAKTYGKTTLQAVSGNFPKGCEQVADEQYKTTNQLHHGDSIPHPGRPTDIMPGGASWTGSSPYNQIEGGYDLEPVNPWPPSVVQIAGGKEPPQTSIILKNFPPTCETKEPALRITGKGDPHDPSTPGKKTISVTGGNFQIPGYSGFVPGIQAENLFSGTYAKISSRADEIRDRKKPDSETFLKVEHINADGVLPLKPDAPRRLRTAEMPTTATDGPSEHAKHLPGYTGFVPGVQAENIYGKTYGHASHIAISGKHARYQWSEQAPEDRFQSSSRQELLDFGHPAKIEDGHVTYAHETTNPANANYRTKKGRSTHEFEYHIPGYAGFIPDVKSKSMVGKTHYAATKEALERFHERLTRYDEQKPKSAPAGPLTPAGAVGMLQFKPNGFLYQKRMQGEWNNGMLGARNYSAVRLAEGNHWKGNLYQTTSKELHRGHTSSDVPHCFSKGPAPTFENMDHALKHKSVYLGFYAL</sequence>
<evidence type="ECO:0000256" key="5">
    <source>
        <dbReference type="ARBA" id="ARBA00035661"/>
    </source>
</evidence>
<keyword evidence="2" id="KW-0963">Cytoplasm</keyword>
<proteinExistence type="inferred from homology"/>
<comment type="similarity">
    <text evidence="5">Belongs to the CIMIP2 family.</text>
</comment>
<evidence type="ECO:0000256" key="2">
    <source>
        <dbReference type="ARBA" id="ARBA00022490"/>
    </source>
</evidence>
<keyword evidence="3" id="KW-0206">Cytoskeleton</keyword>
<evidence type="ECO:0000256" key="1">
    <source>
        <dbReference type="ARBA" id="ARBA00004430"/>
    </source>
</evidence>
<protein>
    <recommendedName>
        <fullName evidence="6">Ciliary microtubule inner protein 2A-C-like domain-containing protein</fullName>
    </recommendedName>
</protein>
<gene>
    <name evidence="7" type="ORF">AB1Y20_002407</name>
</gene>